<organism evidence="2 3">
    <name type="scientific">Variovorax paradoxus</name>
    <dbReference type="NCBI Taxonomy" id="34073"/>
    <lineage>
        <taxon>Bacteria</taxon>
        <taxon>Pseudomonadati</taxon>
        <taxon>Pseudomonadota</taxon>
        <taxon>Betaproteobacteria</taxon>
        <taxon>Burkholderiales</taxon>
        <taxon>Comamonadaceae</taxon>
        <taxon>Variovorax</taxon>
    </lineage>
</organism>
<dbReference type="EMBL" id="JZWI01000011">
    <property type="protein sequence ID" value="KLN56531.1"/>
    <property type="molecule type" value="Genomic_DNA"/>
</dbReference>
<dbReference type="AlphaFoldDB" id="A0A0H2M325"/>
<proteinExistence type="predicted"/>
<name>A0A0H2M325_VARPD</name>
<evidence type="ECO:0000313" key="3">
    <source>
        <dbReference type="Proteomes" id="UP000035170"/>
    </source>
</evidence>
<dbReference type="PANTHER" id="PTHR47708:SF2">
    <property type="entry name" value="SI:CH73-132F6.5"/>
    <property type="match status" value="1"/>
</dbReference>
<dbReference type="PANTHER" id="PTHR47708">
    <property type="match status" value="1"/>
</dbReference>
<reference evidence="2 3" key="1">
    <citation type="submission" date="2015-03" db="EMBL/GenBank/DDBJ databases">
        <title>Genome sequence of Variovorax paradoxus TBEA6.</title>
        <authorList>
            <person name="Poehlein A."/>
            <person name="Schuldes J."/>
            <person name="Wuebbeler J.H."/>
            <person name="Hiessl S."/>
            <person name="Steinbuechel A."/>
            <person name="Daniel R."/>
        </authorList>
    </citation>
    <scope>NUCLEOTIDE SEQUENCE [LARGE SCALE GENOMIC DNA]</scope>
    <source>
        <strain evidence="2 3">TBEA6</strain>
    </source>
</reference>
<keyword evidence="3" id="KW-1185">Reference proteome</keyword>
<evidence type="ECO:0000259" key="1">
    <source>
        <dbReference type="Pfam" id="PF23544"/>
    </source>
</evidence>
<dbReference type="RefSeq" id="WP_047784730.1">
    <property type="nucleotide sequence ID" value="NZ_JZWI01000011.1"/>
</dbReference>
<gene>
    <name evidence="2" type="ORF">VPARA_24730</name>
</gene>
<dbReference type="InterPro" id="IPR056362">
    <property type="entry name" value="AtuA-like_ferredoxin_dom"/>
</dbReference>
<dbReference type="Proteomes" id="UP000035170">
    <property type="component" value="Unassembled WGS sequence"/>
</dbReference>
<dbReference type="Pfam" id="PF23544">
    <property type="entry name" value="AtuA_ferredoxin"/>
    <property type="match status" value="1"/>
</dbReference>
<accession>A0A0H2M325</accession>
<feature type="domain" description="AtuA-like ferredoxin-fold" evidence="1">
    <location>
        <begin position="11"/>
        <end position="109"/>
    </location>
</feature>
<comment type="caution">
    <text evidence="2">The sequence shown here is derived from an EMBL/GenBank/DDBJ whole genome shotgun (WGS) entry which is preliminary data.</text>
</comment>
<evidence type="ECO:0000313" key="2">
    <source>
        <dbReference type="EMBL" id="KLN56531.1"/>
    </source>
</evidence>
<sequence>MNTSTDDMIEVPLYRAAHGRTGDKGDRSNISVIAWHADLYPLLAEQLTPERVSMQFRHRAPARVQRFLLPRLHAMNFVLDAVLDGGVNDALNLDAHGKALSFLLLDMPIRVPRALAPLLAGP</sequence>
<protein>
    <recommendedName>
        <fullName evidence="1">AtuA-like ferredoxin-fold domain-containing protein</fullName>
    </recommendedName>
</protein>
<dbReference type="PATRIC" id="fig|34073.19.peg.2539"/>